<sequence>MLDNTIIRPMGAFERAVYWHNKNNPAHFVLVAEVNEDIDVEVLRGALAATQARHPLLSAAVEVRSGLGPVFVRPEKVGEIPLRVVEDGRTWAELADSELVERVETTSAPQARAALLRSTGTAPAAILLTFDHAIADGRSAVVIMRDLFAALNGARLPLLPVPESLETRLAGRGLVASEIPAALDPADDRMFVSAKKDPFGSAPYEITSLTLDADLTGKLVARARAEETTVHAALLSAMSTVLWRSGNFPFPRVYYPIDVRDQLGADTDSGLYLIGARTAFGEDQVGDLWQMARHVTPAIRRARSSGNLAATSAMIQQVVGVDFDAAMADAVLSGPSGFEATCSNLGTVDLAVSDTAAVRPTAVFGPVMGSEAGSALNLSVATFQGRMRLVNVTSRPIAGYLTSIRDVLAAAT</sequence>
<proteinExistence type="predicted"/>
<dbReference type="PANTHER" id="PTHR28037">
    <property type="entry name" value="ALCOHOL O-ACETYLTRANSFERASE 1-RELATED"/>
    <property type="match status" value="1"/>
</dbReference>
<evidence type="ECO:0000313" key="2">
    <source>
        <dbReference type="Proteomes" id="UP000249341"/>
    </source>
</evidence>
<protein>
    <submittedName>
        <fullName evidence="1">Condensation domain-containing protein</fullName>
    </submittedName>
</protein>
<reference evidence="1 2" key="1">
    <citation type="submission" date="2018-06" db="EMBL/GenBank/DDBJ databases">
        <title>Genomic Encyclopedia of Type Strains, Phase III (KMG-III): the genomes of soil and plant-associated and newly described type strains.</title>
        <authorList>
            <person name="Whitman W."/>
        </authorList>
    </citation>
    <scope>NUCLEOTIDE SEQUENCE [LARGE SCALE GENOMIC DNA]</scope>
    <source>
        <strain evidence="1 2">CGMCC 4.7090</strain>
    </source>
</reference>
<dbReference type="InterPro" id="IPR052058">
    <property type="entry name" value="Alcohol_O-acetyltransferase"/>
</dbReference>
<evidence type="ECO:0000313" key="1">
    <source>
        <dbReference type="EMBL" id="RAK24762.1"/>
    </source>
</evidence>
<dbReference type="Gene3D" id="3.30.559.10">
    <property type="entry name" value="Chloramphenicol acetyltransferase-like domain"/>
    <property type="match status" value="1"/>
</dbReference>
<dbReference type="RefSeq" id="WP_181558326.1">
    <property type="nucleotide sequence ID" value="NZ_JACHWI010000006.1"/>
</dbReference>
<dbReference type="AlphaFoldDB" id="A0A327Z360"/>
<dbReference type="InterPro" id="IPR023213">
    <property type="entry name" value="CAT-like_dom_sf"/>
</dbReference>
<accession>A0A327Z360</accession>
<organism evidence="1 2">
    <name type="scientific">Actinoplanes lutulentus</name>
    <dbReference type="NCBI Taxonomy" id="1287878"/>
    <lineage>
        <taxon>Bacteria</taxon>
        <taxon>Bacillati</taxon>
        <taxon>Actinomycetota</taxon>
        <taxon>Actinomycetes</taxon>
        <taxon>Micromonosporales</taxon>
        <taxon>Micromonosporaceae</taxon>
        <taxon>Actinoplanes</taxon>
    </lineage>
</organism>
<keyword evidence="2" id="KW-1185">Reference proteome</keyword>
<dbReference type="Proteomes" id="UP000249341">
    <property type="component" value="Unassembled WGS sequence"/>
</dbReference>
<dbReference type="SUPFAM" id="SSF52777">
    <property type="entry name" value="CoA-dependent acyltransferases"/>
    <property type="match status" value="2"/>
</dbReference>
<dbReference type="Gene3D" id="3.30.559.30">
    <property type="entry name" value="Nonribosomal peptide synthetase, condensation domain"/>
    <property type="match status" value="1"/>
</dbReference>
<dbReference type="EMBL" id="QLMJ01000036">
    <property type="protein sequence ID" value="RAK24762.1"/>
    <property type="molecule type" value="Genomic_DNA"/>
</dbReference>
<dbReference type="PANTHER" id="PTHR28037:SF1">
    <property type="entry name" value="ALCOHOL O-ACETYLTRANSFERASE 1-RELATED"/>
    <property type="match status" value="1"/>
</dbReference>
<name>A0A327Z360_9ACTN</name>
<gene>
    <name evidence="1" type="ORF">B0I29_13617</name>
</gene>
<comment type="caution">
    <text evidence="1">The sequence shown here is derived from an EMBL/GenBank/DDBJ whole genome shotgun (WGS) entry which is preliminary data.</text>
</comment>